<evidence type="ECO:0000256" key="8">
    <source>
        <dbReference type="ARBA" id="ARBA00023136"/>
    </source>
</evidence>
<keyword evidence="6 11" id="KW-1133">Transmembrane helix</keyword>
<keyword evidence="4" id="KW-1003">Cell membrane</keyword>
<feature type="compositionally biased region" description="Basic and acidic residues" evidence="10">
    <location>
        <begin position="985"/>
        <end position="999"/>
    </location>
</feature>
<dbReference type="KEGG" id="caz:CARG_00565"/>
<evidence type="ECO:0000256" key="10">
    <source>
        <dbReference type="SAM" id="MobiDB-lite"/>
    </source>
</evidence>
<dbReference type="AlphaFoldDB" id="U3GSP6"/>
<dbReference type="PANTHER" id="PTHR43373:SF1">
    <property type="entry name" value="NA(+)_H(+) ANTIPORTER SUBUNIT A"/>
    <property type="match status" value="1"/>
</dbReference>
<dbReference type="OrthoDB" id="9811798at2"/>
<keyword evidence="5 9" id="KW-0812">Transmembrane</keyword>
<feature type="transmembrane region" description="Helical" evidence="11">
    <location>
        <begin position="855"/>
        <end position="877"/>
    </location>
</feature>
<dbReference type="NCBIfam" id="NF009290">
    <property type="entry name" value="PRK12650.1"/>
    <property type="match status" value="1"/>
</dbReference>
<evidence type="ECO:0000313" key="18">
    <source>
        <dbReference type="Proteomes" id="UP000016943"/>
    </source>
</evidence>
<feature type="transmembrane region" description="Helical" evidence="11">
    <location>
        <begin position="613"/>
        <end position="629"/>
    </location>
</feature>
<feature type="transmembrane region" description="Helical" evidence="11">
    <location>
        <begin position="213"/>
        <end position="230"/>
    </location>
</feature>
<evidence type="ECO:0000259" key="13">
    <source>
        <dbReference type="Pfam" id="PF00662"/>
    </source>
</evidence>
<feature type="region of interest" description="Disordered" evidence="10">
    <location>
        <begin position="943"/>
        <end position="962"/>
    </location>
</feature>
<feature type="transmembrane region" description="Helical" evidence="11">
    <location>
        <begin position="117"/>
        <end position="135"/>
    </location>
</feature>
<feature type="transmembrane region" description="Helical" evidence="11">
    <location>
        <begin position="577"/>
        <end position="593"/>
    </location>
</feature>
<evidence type="ECO:0000256" key="9">
    <source>
        <dbReference type="RuleBase" id="RU000320"/>
    </source>
</evidence>
<comment type="subcellular location">
    <subcellularLocation>
        <location evidence="1">Cell membrane</location>
        <topology evidence="1">Multi-pass membrane protein</topology>
    </subcellularLocation>
    <subcellularLocation>
        <location evidence="9">Membrane</location>
        <topology evidence="9">Multi-pass membrane protein</topology>
    </subcellularLocation>
</comment>
<dbReference type="Pfam" id="PF00662">
    <property type="entry name" value="Proton_antipo_N"/>
    <property type="match status" value="1"/>
</dbReference>
<organism evidence="17 18">
    <name type="scientific">Corynebacterium argentoratense DSM 44202</name>
    <dbReference type="NCBI Taxonomy" id="1348662"/>
    <lineage>
        <taxon>Bacteria</taxon>
        <taxon>Bacillati</taxon>
        <taxon>Actinomycetota</taxon>
        <taxon>Actinomycetes</taxon>
        <taxon>Mycobacteriales</taxon>
        <taxon>Corynebacteriaceae</taxon>
        <taxon>Corynebacterium</taxon>
    </lineage>
</organism>
<dbReference type="Pfam" id="PF00361">
    <property type="entry name" value="Proton_antipo_M"/>
    <property type="match status" value="1"/>
</dbReference>
<evidence type="ECO:0000256" key="6">
    <source>
        <dbReference type="ARBA" id="ARBA00022989"/>
    </source>
</evidence>
<feature type="transmembrane region" description="Helical" evidence="11">
    <location>
        <begin position="278"/>
        <end position="299"/>
    </location>
</feature>
<feature type="domain" description="NADH:quinone oxidoreductase/Mrp antiporter transmembrane" evidence="12">
    <location>
        <begin position="136"/>
        <end position="417"/>
    </location>
</feature>
<keyword evidence="2" id="KW-0813">Transport</keyword>
<feature type="transmembrane region" description="Helical" evidence="11">
    <location>
        <begin position="141"/>
        <end position="160"/>
    </location>
</feature>
<evidence type="ECO:0000259" key="14">
    <source>
        <dbReference type="Pfam" id="PF04039"/>
    </source>
</evidence>
<dbReference type="Proteomes" id="UP000016943">
    <property type="component" value="Chromosome"/>
</dbReference>
<evidence type="ECO:0000256" key="3">
    <source>
        <dbReference type="ARBA" id="ARBA00022449"/>
    </source>
</evidence>
<dbReference type="eggNOG" id="COG1009">
    <property type="taxonomic scope" value="Bacteria"/>
</dbReference>
<evidence type="ECO:0000256" key="11">
    <source>
        <dbReference type="SAM" id="Phobius"/>
    </source>
</evidence>
<feature type="transmembrane region" description="Helical" evidence="11">
    <location>
        <begin position="636"/>
        <end position="655"/>
    </location>
</feature>
<feature type="transmembrane region" description="Helical" evidence="11">
    <location>
        <begin position="661"/>
        <end position="683"/>
    </location>
</feature>
<evidence type="ECO:0008006" key="19">
    <source>
        <dbReference type="Google" id="ProtNLM"/>
    </source>
</evidence>
<evidence type="ECO:0000259" key="16">
    <source>
        <dbReference type="Pfam" id="PF20501"/>
    </source>
</evidence>
<feature type="compositionally biased region" description="Basic and acidic residues" evidence="10">
    <location>
        <begin position="946"/>
        <end position="955"/>
    </location>
</feature>
<feature type="transmembrane region" description="Helical" evidence="11">
    <location>
        <begin position="330"/>
        <end position="354"/>
    </location>
</feature>
<dbReference type="GeneID" id="78248997"/>
<dbReference type="eggNOG" id="COG2111">
    <property type="taxonomic scope" value="Bacteria"/>
</dbReference>
<evidence type="ECO:0000259" key="15">
    <source>
        <dbReference type="Pfam" id="PF13244"/>
    </source>
</evidence>
<gene>
    <name evidence="17" type="ORF">CARG_00565</name>
</gene>
<dbReference type="PANTHER" id="PTHR43373">
    <property type="entry name" value="NA(+)/H(+) ANTIPORTER SUBUNIT"/>
    <property type="match status" value="1"/>
</dbReference>
<dbReference type="InterPro" id="IPR050616">
    <property type="entry name" value="CPA3_Na-H_Antiporter_A"/>
</dbReference>
<evidence type="ECO:0000256" key="7">
    <source>
        <dbReference type="ARBA" id="ARBA00023065"/>
    </source>
</evidence>
<feature type="transmembrane region" description="Helical" evidence="11">
    <location>
        <begin position="796"/>
        <end position="817"/>
    </location>
</feature>
<accession>U3GSP6</accession>
<feature type="domain" description="NADH-Ubiquinone oxidoreductase (complex I) chain 5 N-terminal" evidence="13">
    <location>
        <begin position="76"/>
        <end position="120"/>
    </location>
</feature>
<feature type="transmembrane region" description="Helical" evidence="11">
    <location>
        <begin position="758"/>
        <end position="775"/>
    </location>
</feature>
<keyword evidence="18" id="KW-1185">Reference proteome</keyword>
<name>U3GSP6_9CORY</name>
<dbReference type="InterPro" id="IPR001750">
    <property type="entry name" value="ND/Mrp_TM"/>
</dbReference>
<dbReference type="Pfam" id="PF13244">
    <property type="entry name" value="MbhD"/>
    <property type="match status" value="1"/>
</dbReference>
<evidence type="ECO:0000256" key="5">
    <source>
        <dbReference type="ARBA" id="ARBA00022692"/>
    </source>
</evidence>
<protein>
    <recommendedName>
        <fullName evidence="19">Cation:proton antiporter</fullName>
    </recommendedName>
</protein>
<evidence type="ECO:0000313" key="17">
    <source>
        <dbReference type="EMBL" id="AGU14314.1"/>
    </source>
</evidence>
<feature type="transmembrane region" description="Helical" evidence="11">
    <location>
        <begin position="823"/>
        <end position="843"/>
    </location>
</feature>
<reference evidence="17 18" key="1">
    <citation type="journal article" date="2013" name="Genome Announc.">
        <title>Whole-Genome Sequence of the Clinical Strain Corynebacterium argentoratense DSM 44202, Isolated from a Human Throat Specimen.</title>
        <authorList>
            <person name="Bomholt C."/>
            <person name="Glaub A."/>
            <person name="Gravermann K."/>
            <person name="Albersmeier A."/>
            <person name="Brinkrolf K."/>
            <person name="Ruckert C."/>
            <person name="Tauch A."/>
        </authorList>
    </citation>
    <scope>NUCLEOTIDE SEQUENCE [LARGE SCALE GENOMIC DNA]</scope>
    <source>
        <strain evidence="17">DSM 44202</strain>
    </source>
</reference>
<dbReference type="PATRIC" id="fig|1348662.3.peg.107"/>
<dbReference type="InterPro" id="IPR001516">
    <property type="entry name" value="Proton_antipo_N"/>
</dbReference>
<feature type="transmembrane region" description="Helical" evidence="11">
    <location>
        <begin position="459"/>
        <end position="478"/>
    </location>
</feature>
<feature type="transmembrane region" description="Helical" evidence="11">
    <location>
        <begin position="86"/>
        <end position="105"/>
    </location>
</feature>
<dbReference type="EMBL" id="CP006365">
    <property type="protein sequence ID" value="AGU14314.1"/>
    <property type="molecule type" value="Genomic_DNA"/>
</dbReference>
<dbReference type="STRING" id="1348662.CARG_00565"/>
<dbReference type="InterPro" id="IPR007182">
    <property type="entry name" value="MnhB"/>
</dbReference>
<keyword evidence="3" id="KW-0050">Antiport</keyword>
<dbReference type="PRINTS" id="PR01434">
    <property type="entry name" value="NADHDHGNASE5"/>
</dbReference>
<evidence type="ECO:0000259" key="12">
    <source>
        <dbReference type="Pfam" id="PF00361"/>
    </source>
</evidence>
<dbReference type="Pfam" id="PF04039">
    <property type="entry name" value="MnhB"/>
    <property type="match status" value="1"/>
</dbReference>
<feature type="transmembrane region" description="Helical" evidence="11">
    <location>
        <begin position="306"/>
        <end position="324"/>
    </location>
</feature>
<dbReference type="GO" id="GO:0005886">
    <property type="term" value="C:plasma membrane"/>
    <property type="evidence" value="ECO:0007669"/>
    <property type="project" value="UniProtKB-SubCell"/>
</dbReference>
<dbReference type="InterPro" id="IPR046806">
    <property type="entry name" value="MrpA_C/MbhE"/>
</dbReference>
<feature type="region of interest" description="Disordered" evidence="10">
    <location>
        <begin position="977"/>
        <end position="999"/>
    </location>
</feature>
<feature type="transmembrane region" description="Helical" evidence="11">
    <location>
        <begin position="172"/>
        <end position="193"/>
    </location>
</feature>
<dbReference type="GO" id="GO:0006811">
    <property type="term" value="P:monoatomic ion transport"/>
    <property type="evidence" value="ECO:0007669"/>
    <property type="project" value="UniProtKB-KW"/>
</dbReference>
<feature type="transmembrane region" description="Helical" evidence="11">
    <location>
        <begin position="242"/>
        <end position="266"/>
    </location>
</feature>
<feature type="domain" description="Na+/H+ antiporter MnhB subunit-related protein" evidence="14">
    <location>
        <begin position="798"/>
        <end position="913"/>
    </location>
</feature>
<feature type="transmembrane region" description="Helical" evidence="11">
    <location>
        <begin position="417"/>
        <end position="439"/>
    </location>
</feature>
<evidence type="ECO:0000256" key="2">
    <source>
        <dbReference type="ARBA" id="ARBA00022448"/>
    </source>
</evidence>
<feature type="transmembrane region" description="Helical" evidence="11">
    <location>
        <begin position="375"/>
        <end position="397"/>
    </location>
</feature>
<dbReference type="InterPro" id="IPR025383">
    <property type="entry name" value="MrpA_C/MbhD"/>
</dbReference>
<evidence type="ECO:0000256" key="4">
    <source>
        <dbReference type="ARBA" id="ARBA00022475"/>
    </source>
</evidence>
<keyword evidence="8 11" id="KW-0472">Membrane</keyword>
<keyword evidence="7" id="KW-0406">Ion transport</keyword>
<evidence type="ECO:0000256" key="1">
    <source>
        <dbReference type="ARBA" id="ARBA00004651"/>
    </source>
</evidence>
<proteinExistence type="predicted"/>
<dbReference type="RefSeq" id="WP_020975435.1">
    <property type="nucleotide sequence ID" value="NC_022198.1"/>
</dbReference>
<dbReference type="Pfam" id="PF20501">
    <property type="entry name" value="MbhE"/>
    <property type="match status" value="1"/>
</dbReference>
<dbReference type="GO" id="GO:0015297">
    <property type="term" value="F:antiporter activity"/>
    <property type="evidence" value="ECO:0007669"/>
    <property type="project" value="UniProtKB-KW"/>
</dbReference>
<feature type="transmembrane region" description="Helical" evidence="11">
    <location>
        <begin position="897"/>
        <end position="919"/>
    </location>
</feature>
<feature type="domain" description="MrpA C-terminal/MbhD" evidence="15">
    <location>
        <begin position="619"/>
        <end position="683"/>
    </location>
</feature>
<feature type="transmembrane region" description="Helical" evidence="11">
    <location>
        <begin position="695"/>
        <end position="716"/>
    </location>
</feature>
<feature type="domain" description="MrpA C-terminal/MbhE" evidence="16">
    <location>
        <begin position="698"/>
        <end position="771"/>
    </location>
</feature>
<sequence length="999" mass="106315">MSLMIVLGIAALAVVCSPVLVRVMDRAAGVPLGLMYVAAAGVLTGTFPTVFAGGGHGSGAVEWSTTWVRDFPAPGQHIDVAFRGDALSVFFAMLALCVGAVVFIYSASYLHHKDSNTSFYVIMSAFMLAVLLLVLANDIVVLFIAWEFVSIGSFFLIARAGSGGEAGAIRTLVLTFTGGLSLLAATAITATAAGTTDLHEILQSEFWVERPGMATALAVLFAVAAFTKSAQLPFHFWLPEAMAAATPVSAFLHAAAVVKAGVYVLLRFSAVFHDNHVWNVLLIVVGMSTAVMASLFAIQKTDLKKLTAYSTVSHLGWIVATIGVGTPFALAAAAVHTLAHAMFKSSLFMLIGVIDHQAHSRDVRRLGKMYKQLPFTFTAVVIGALSMAAIPPMFGFVSKEAMLEAFTGAPLANGGVIVLLIAAFSGAVFTMTYSTRLVFGAFVDGRRDMSEVREAPVRLWLPAALPGVASLPIVFFLSRLDSPIDSLVAAAAPTAHRAHLHLALWHGITLPFLISAVAMCVALVMVAYRHALFEWITPKNFFPTTGNDLLNKLYNRSQKWGRFAASMADSLSPSRHLTYPLLLILYLAGGALLSPGSTGIELAPRVPGIDQPMDVLPLIIVIVSVLALVRTHNRLLAVVLLGIAGVGVTLQILLLGAPDVALTQFLVELLIVVVMMMVVRFQPTDFIQTGNTKKFSAGTLAVLVGVVTFIGVYALVGRHDRPDLAMWYLQEAPSISGGSNVVNTILVEFRALDTMGELSVLGMAGVVIAAVVGSIPRHSRDEDTPPPFGMELSNSIPLRTVLKVLSPVLLVLSFVIFMRGHNAPGGGFIAALVASGAIMLAYLSKPADRRIVRPNLPFILTGVGMLTALGSGFLGLLKGSFLFPIHGHIAGEHVTTSMIFDVGVFLAVLGMVTLAINALGGTRRPGVDKLLLPFIRSRSNPLPASDLHKEARAEQEAQTSPVHSVVGAQFTPYRAVTTDSVSTARRVDQPRDKEEGDRR</sequence>
<feature type="transmembrane region" description="Helical" evidence="11">
    <location>
        <begin position="503"/>
        <end position="528"/>
    </location>
</feature>
<dbReference type="HOGENOM" id="CLU_007100_2_0_11"/>